<gene>
    <name evidence="1" type="ORF">Syun_025389</name>
</gene>
<evidence type="ECO:0000313" key="1">
    <source>
        <dbReference type="EMBL" id="KAK9098344.1"/>
    </source>
</evidence>
<protein>
    <submittedName>
        <fullName evidence="1">Uncharacterized protein</fullName>
    </submittedName>
</protein>
<reference evidence="1 2" key="1">
    <citation type="submission" date="2024-01" db="EMBL/GenBank/DDBJ databases">
        <title>Genome assemblies of Stephania.</title>
        <authorList>
            <person name="Yang L."/>
        </authorList>
    </citation>
    <scope>NUCLEOTIDE SEQUENCE [LARGE SCALE GENOMIC DNA]</scope>
    <source>
        <strain evidence="1">YNDBR</strain>
        <tissue evidence="1">Leaf</tissue>
    </source>
</reference>
<dbReference type="EMBL" id="JBBNAF010000011">
    <property type="protein sequence ID" value="KAK9098344.1"/>
    <property type="molecule type" value="Genomic_DNA"/>
</dbReference>
<sequence>MSLGIKIVRLSAEQARFLILLCRGADVDGSGCLVWFGTLSDAREFPEWGQDMFIRVDAIELSKYPIGKLLDGREIGCEEIIEAFRTRGE</sequence>
<proteinExistence type="predicted"/>
<keyword evidence="2" id="KW-1185">Reference proteome</keyword>
<name>A0AAP0ES32_9MAGN</name>
<organism evidence="1 2">
    <name type="scientific">Stephania yunnanensis</name>
    <dbReference type="NCBI Taxonomy" id="152371"/>
    <lineage>
        <taxon>Eukaryota</taxon>
        <taxon>Viridiplantae</taxon>
        <taxon>Streptophyta</taxon>
        <taxon>Embryophyta</taxon>
        <taxon>Tracheophyta</taxon>
        <taxon>Spermatophyta</taxon>
        <taxon>Magnoliopsida</taxon>
        <taxon>Ranunculales</taxon>
        <taxon>Menispermaceae</taxon>
        <taxon>Menispermoideae</taxon>
        <taxon>Cissampelideae</taxon>
        <taxon>Stephania</taxon>
    </lineage>
</organism>
<dbReference type="Proteomes" id="UP001420932">
    <property type="component" value="Unassembled WGS sequence"/>
</dbReference>
<comment type="caution">
    <text evidence="1">The sequence shown here is derived from an EMBL/GenBank/DDBJ whole genome shotgun (WGS) entry which is preliminary data.</text>
</comment>
<evidence type="ECO:0000313" key="2">
    <source>
        <dbReference type="Proteomes" id="UP001420932"/>
    </source>
</evidence>
<accession>A0AAP0ES32</accession>
<dbReference type="AlphaFoldDB" id="A0AAP0ES32"/>